<reference evidence="1 2" key="1">
    <citation type="submission" date="2016-07" db="EMBL/GenBank/DDBJ databases">
        <title>Draft genome of the white-rot fungus Obba rivulosa 3A-2.</title>
        <authorList>
            <consortium name="DOE Joint Genome Institute"/>
            <person name="Miettinen O."/>
            <person name="Riley R."/>
            <person name="Acob R."/>
            <person name="Barry K."/>
            <person name="Cullen D."/>
            <person name="De Vries R."/>
            <person name="Hainaut M."/>
            <person name="Hatakka A."/>
            <person name="Henrissat B."/>
            <person name="Hilden K."/>
            <person name="Kuo R."/>
            <person name="Labutti K."/>
            <person name="Lipzen A."/>
            <person name="Makela M.R."/>
            <person name="Sandor L."/>
            <person name="Spatafora J.W."/>
            <person name="Grigoriev I.V."/>
            <person name="Hibbett D.S."/>
        </authorList>
    </citation>
    <scope>NUCLEOTIDE SEQUENCE [LARGE SCALE GENOMIC DNA]</scope>
    <source>
        <strain evidence="1 2">3A-2</strain>
    </source>
</reference>
<evidence type="ECO:0000313" key="2">
    <source>
        <dbReference type="Proteomes" id="UP000250043"/>
    </source>
</evidence>
<name>A0A8E2ATC7_9APHY</name>
<evidence type="ECO:0000313" key="1">
    <source>
        <dbReference type="EMBL" id="OCH90008.1"/>
    </source>
</evidence>
<dbReference type="AlphaFoldDB" id="A0A8E2ATC7"/>
<keyword evidence="2" id="KW-1185">Reference proteome</keyword>
<protein>
    <submittedName>
        <fullName evidence="1">Uncharacterized protein</fullName>
    </submittedName>
</protein>
<dbReference type="Proteomes" id="UP000250043">
    <property type="component" value="Unassembled WGS sequence"/>
</dbReference>
<organism evidence="1 2">
    <name type="scientific">Obba rivulosa</name>
    <dbReference type="NCBI Taxonomy" id="1052685"/>
    <lineage>
        <taxon>Eukaryota</taxon>
        <taxon>Fungi</taxon>
        <taxon>Dikarya</taxon>
        <taxon>Basidiomycota</taxon>
        <taxon>Agaricomycotina</taxon>
        <taxon>Agaricomycetes</taxon>
        <taxon>Polyporales</taxon>
        <taxon>Gelatoporiaceae</taxon>
        <taxon>Obba</taxon>
    </lineage>
</organism>
<proteinExistence type="predicted"/>
<accession>A0A8E2ATC7</accession>
<sequence>MHGSFPGKPLHDPHIHIPQRHKAGLSTLLAAMQPTGDVAPALWLHLALQQSPQVDTGRHLSFYNLRALRAKSANYPQTDADTKTNDTIRRCPKSVRPPEIWLPASRAQCIHRLLPRSIFQAPVDHSPKIPGLSSQCVRQLVAAAATARAAPSGPRRVYQLLHPLGTTEELARPGRAAYAMTPCVCVWLSGAQPPRTLPV</sequence>
<dbReference type="EMBL" id="KV722414">
    <property type="protein sequence ID" value="OCH90008.1"/>
    <property type="molecule type" value="Genomic_DNA"/>
</dbReference>
<gene>
    <name evidence="1" type="ORF">OBBRIDRAFT_631632</name>
</gene>